<dbReference type="InterPro" id="IPR002711">
    <property type="entry name" value="HNH"/>
</dbReference>
<accession>A0A1S8L4D5</accession>
<dbReference type="GO" id="GO:0004519">
    <property type="term" value="F:endonuclease activity"/>
    <property type="evidence" value="ECO:0007669"/>
    <property type="project" value="InterPro"/>
</dbReference>
<dbReference type="KEGG" id="crw:CROST_025530"/>
<dbReference type="GO" id="GO:0008270">
    <property type="term" value="F:zinc ion binding"/>
    <property type="evidence" value="ECO:0007669"/>
    <property type="project" value="InterPro"/>
</dbReference>
<dbReference type="GO" id="GO:0003676">
    <property type="term" value="F:nucleic acid binding"/>
    <property type="evidence" value="ECO:0007669"/>
    <property type="project" value="InterPro"/>
</dbReference>
<dbReference type="RefSeq" id="WP_207651328.1">
    <property type="nucleotide sequence ID" value="NZ_CP096983.1"/>
</dbReference>
<dbReference type="AlphaFoldDB" id="A0A1S8L4D5"/>
<dbReference type="EMBL" id="CP096983">
    <property type="protein sequence ID" value="URZ11836.1"/>
    <property type="molecule type" value="Genomic_DNA"/>
</dbReference>
<gene>
    <name evidence="1" type="ORF">CROST_025530</name>
</gene>
<reference evidence="1 2" key="1">
    <citation type="submission" date="2022-04" db="EMBL/GenBank/DDBJ databases">
        <title>Genome sequence of C. roseum typestrain.</title>
        <authorList>
            <person name="Poehlein A."/>
            <person name="Schoch T."/>
            <person name="Duerre P."/>
            <person name="Daniel R."/>
        </authorList>
    </citation>
    <scope>NUCLEOTIDE SEQUENCE [LARGE SCALE GENOMIC DNA]</scope>
    <source>
        <strain evidence="1 2">DSM 7320</strain>
    </source>
</reference>
<organism evidence="1 2">
    <name type="scientific">Clostridium felsineum</name>
    <dbReference type="NCBI Taxonomy" id="36839"/>
    <lineage>
        <taxon>Bacteria</taxon>
        <taxon>Bacillati</taxon>
        <taxon>Bacillota</taxon>
        <taxon>Clostridia</taxon>
        <taxon>Eubacteriales</taxon>
        <taxon>Clostridiaceae</taxon>
        <taxon>Clostridium</taxon>
    </lineage>
</organism>
<dbReference type="CDD" id="cd00085">
    <property type="entry name" value="HNHc"/>
    <property type="match status" value="1"/>
</dbReference>
<dbReference type="SMART" id="SM00507">
    <property type="entry name" value="HNHc"/>
    <property type="match status" value="1"/>
</dbReference>
<dbReference type="Pfam" id="PF01844">
    <property type="entry name" value="HNH"/>
    <property type="match status" value="1"/>
</dbReference>
<name>A0A1S8L4D5_9CLOT</name>
<evidence type="ECO:0000313" key="1">
    <source>
        <dbReference type="EMBL" id="URZ11836.1"/>
    </source>
</evidence>
<protein>
    <submittedName>
        <fullName evidence="1">Uncharacterized protein</fullName>
    </submittedName>
</protein>
<evidence type="ECO:0000313" key="2">
    <source>
        <dbReference type="Proteomes" id="UP000190951"/>
    </source>
</evidence>
<keyword evidence="2" id="KW-1185">Reference proteome</keyword>
<dbReference type="Proteomes" id="UP000190951">
    <property type="component" value="Chromosome"/>
</dbReference>
<proteinExistence type="predicted"/>
<sequence>MSENEIIEYIEKMANEKDFKKAIFEFEIGSYKKNLIKSNHTGTQILKAVLAYMEKYTEHECVFKKEDEDILYKLIKDNYKKDKYYAHKISELQEQIVENETIKFTENIEDNFKERDIRKIFLDRLTLCNRRGEGSLDYYCKKFDVKISNMIEKEGFIKFLRNKENEYNYTENRLKTKTEALNQFYGHAELKEKIIKIFENNSNEKKEKIKKIITKELKLCDSTLKNLLKEYNLIGKYTRVQNAIKIPEKQTPKFTIKNNKMEITIENASFVDDLEINDYFVNEENEKSFKEGMKELVLHTKIERDYRVIKLAKNIFFKKNKRLYCQICGFDFYKYYGEIGENYIEGHHKVPLGEIKEESKTSPSDILLVCANCHRMLHRRIPAYSAKELKENMPKFKKSIDKE</sequence>
<dbReference type="InterPro" id="IPR003615">
    <property type="entry name" value="HNH_nuc"/>
</dbReference>